<reference evidence="2" key="1">
    <citation type="submission" date="2023-10" db="EMBL/GenBank/DDBJ databases">
        <title>Chromosome-level genome of the transformable northern wattle, Acacia crassicarpa.</title>
        <authorList>
            <person name="Massaro I."/>
            <person name="Sinha N.R."/>
            <person name="Poethig S."/>
            <person name="Leichty A.R."/>
        </authorList>
    </citation>
    <scope>NUCLEOTIDE SEQUENCE</scope>
    <source>
        <strain evidence="2">Acra3RX</strain>
        <tissue evidence="2">Leaf</tissue>
    </source>
</reference>
<evidence type="ECO:0000259" key="1">
    <source>
        <dbReference type="PROSITE" id="PS50127"/>
    </source>
</evidence>
<accession>A0AAE1ML04</accession>
<dbReference type="InterPro" id="IPR000608">
    <property type="entry name" value="UBC"/>
</dbReference>
<dbReference type="EMBL" id="JAWXYG010000008">
    <property type="protein sequence ID" value="KAK4264311.1"/>
    <property type="molecule type" value="Genomic_DNA"/>
</dbReference>
<dbReference type="SUPFAM" id="SSF54495">
    <property type="entry name" value="UBC-like"/>
    <property type="match status" value="1"/>
</dbReference>
<dbReference type="Pfam" id="PF00179">
    <property type="entry name" value="UQ_con"/>
    <property type="match status" value="1"/>
</dbReference>
<comment type="caution">
    <text evidence="2">The sequence shown here is derived from an EMBL/GenBank/DDBJ whole genome shotgun (WGS) entry which is preliminary data.</text>
</comment>
<feature type="domain" description="UBC core" evidence="1">
    <location>
        <begin position="1"/>
        <end position="151"/>
    </location>
</feature>
<dbReference type="Gene3D" id="3.10.110.10">
    <property type="entry name" value="Ubiquitin Conjugating Enzyme"/>
    <property type="match status" value="1"/>
</dbReference>
<proteinExistence type="predicted"/>
<keyword evidence="3" id="KW-1185">Reference proteome</keyword>
<evidence type="ECO:0000313" key="2">
    <source>
        <dbReference type="EMBL" id="KAK4264311.1"/>
    </source>
</evidence>
<gene>
    <name evidence="2" type="ORF">QN277_025509</name>
</gene>
<name>A0AAE1ML04_9FABA</name>
<dbReference type="InterPro" id="IPR016135">
    <property type="entry name" value="UBQ-conjugating_enzyme/RWD"/>
</dbReference>
<dbReference type="PROSITE" id="PS50127">
    <property type="entry name" value="UBC_2"/>
    <property type="match status" value="1"/>
</dbReference>
<protein>
    <recommendedName>
        <fullName evidence="1">UBC core domain-containing protein</fullName>
    </recommendedName>
</protein>
<organism evidence="2 3">
    <name type="scientific">Acacia crassicarpa</name>
    <name type="common">northern wattle</name>
    <dbReference type="NCBI Taxonomy" id="499986"/>
    <lineage>
        <taxon>Eukaryota</taxon>
        <taxon>Viridiplantae</taxon>
        <taxon>Streptophyta</taxon>
        <taxon>Embryophyta</taxon>
        <taxon>Tracheophyta</taxon>
        <taxon>Spermatophyta</taxon>
        <taxon>Magnoliopsida</taxon>
        <taxon>eudicotyledons</taxon>
        <taxon>Gunneridae</taxon>
        <taxon>Pentapetalae</taxon>
        <taxon>rosids</taxon>
        <taxon>fabids</taxon>
        <taxon>Fabales</taxon>
        <taxon>Fabaceae</taxon>
        <taxon>Caesalpinioideae</taxon>
        <taxon>mimosoid clade</taxon>
        <taxon>Acacieae</taxon>
        <taxon>Acacia</taxon>
    </lineage>
</organism>
<dbReference type="SMART" id="SM00212">
    <property type="entry name" value="UBCc"/>
    <property type="match status" value="1"/>
</dbReference>
<dbReference type="AlphaFoldDB" id="A0AAE1ML04"/>
<dbReference type="PANTHER" id="PTHR24068">
    <property type="entry name" value="UBIQUITIN-CONJUGATING ENZYME E2"/>
    <property type="match status" value="1"/>
</dbReference>
<sequence length="171" mass="20033">MLWRRRKEMDITELLMLDFKVMREDGSDIFEVVFHGPKTSLYEGGVWRIRVELLPEYPLEPPRLFFVNSIFHPNIDFVSGLICSDCLYLDHLKTGWTPIDDLAVTFQYYIQKLLFDPNLECPRNPEAAEMLKHDEGHYKHIVREFCEIMFANVEGMLSEKSSGHEESGSED</sequence>
<dbReference type="Proteomes" id="UP001293593">
    <property type="component" value="Unassembled WGS sequence"/>
</dbReference>
<evidence type="ECO:0000313" key="3">
    <source>
        <dbReference type="Proteomes" id="UP001293593"/>
    </source>
</evidence>